<keyword evidence="3" id="KW-1185">Reference proteome</keyword>
<evidence type="ECO:0000313" key="3">
    <source>
        <dbReference type="Proteomes" id="UP000006591"/>
    </source>
</evidence>
<evidence type="ECO:0000256" key="1">
    <source>
        <dbReference type="SAM" id="MobiDB-lite"/>
    </source>
</evidence>
<proteinExistence type="predicted"/>
<dbReference type="OMA" id="LMQMAPP"/>
<sequence>MTKIPLILSHLSSLSSSSPLGSAAQLGIGMTAARLGMGTAAAHPGTGKAAAQLGTGKAAVRTGTAATRLGTGRRRRGWGRGRWRRQHDWGRWGCSPTLMQMAPPSQQRRRAEQPSPTHAGAIPVPSRANAAHLIADPISILLDDLLLKCLAGVPYATLPQLPTTSPRSLPPSRPRRAPPLIPHPLRQAL</sequence>
<name>A0A0E0HT82_ORYNI</name>
<reference evidence="2" key="2">
    <citation type="submission" date="2018-04" db="EMBL/GenBank/DDBJ databases">
        <title>OnivRS2 (Oryza nivara Reference Sequence Version 2).</title>
        <authorList>
            <person name="Zhang J."/>
            <person name="Kudrna D."/>
            <person name="Lee S."/>
            <person name="Talag J."/>
            <person name="Rajasekar S."/>
            <person name="Welchert J."/>
            <person name="Hsing Y.-I."/>
            <person name="Wing R.A."/>
        </authorList>
    </citation>
    <scope>NUCLEOTIDE SEQUENCE [LARGE SCALE GENOMIC DNA]</scope>
    <source>
        <strain evidence="2">SL10</strain>
    </source>
</reference>
<feature type="compositionally biased region" description="Pro residues" evidence="1">
    <location>
        <begin position="168"/>
        <end position="182"/>
    </location>
</feature>
<feature type="region of interest" description="Disordered" evidence="1">
    <location>
        <begin position="160"/>
        <end position="189"/>
    </location>
</feature>
<accession>A0A0E0HT82</accession>
<dbReference type="EnsemblPlants" id="ONIVA06G24130.1">
    <property type="protein sequence ID" value="ONIVA06G24130.1"/>
    <property type="gene ID" value="ONIVA06G24130"/>
</dbReference>
<evidence type="ECO:0000313" key="2">
    <source>
        <dbReference type="EnsemblPlants" id="ONIVA06G24130.1"/>
    </source>
</evidence>
<dbReference type="AlphaFoldDB" id="A0A0E0HT82"/>
<organism evidence="2">
    <name type="scientific">Oryza nivara</name>
    <name type="common">Indian wild rice</name>
    <name type="synonym">Oryza sativa f. spontanea</name>
    <dbReference type="NCBI Taxonomy" id="4536"/>
    <lineage>
        <taxon>Eukaryota</taxon>
        <taxon>Viridiplantae</taxon>
        <taxon>Streptophyta</taxon>
        <taxon>Embryophyta</taxon>
        <taxon>Tracheophyta</taxon>
        <taxon>Spermatophyta</taxon>
        <taxon>Magnoliopsida</taxon>
        <taxon>Liliopsida</taxon>
        <taxon>Poales</taxon>
        <taxon>Poaceae</taxon>
        <taxon>BOP clade</taxon>
        <taxon>Oryzoideae</taxon>
        <taxon>Oryzeae</taxon>
        <taxon>Oryzinae</taxon>
        <taxon>Oryza</taxon>
    </lineage>
</organism>
<protein>
    <submittedName>
        <fullName evidence="2">Uncharacterized protein</fullName>
    </submittedName>
</protein>
<reference evidence="2" key="1">
    <citation type="submission" date="2015-04" db="UniProtKB">
        <authorList>
            <consortium name="EnsemblPlants"/>
        </authorList>
    </citation>
    <scope>IDENTIFICATION</scope>
    <source>
        <strain evidence="2">SL10</strain>
    </source>
</reference>
<dbReference type="Proteomes" id="UP000006591">
    <property type="component" value="Chromosome 6"/>
</dbReference>
<dbReference type="Gramene" id="ONIVA06G24130.1">
    <property type="protein sequence ID" value="ONIVA06G24130.1"/>
    <property type="gene ID" value="ONIVA06G24130"/>
</dbReference>
<feature type="region of interest" description="Disordered" evidence="1">
    <location>
        <begin position="94"/>
        <end position="123"/>
    </location>
</feature>
<dbReference type="HOGENOM" id="CLU_1443144_0_0_1"/>